<gene>
    <name evidence="1" type="ORF">FRY74_03655</name>
</gene>
<evidence type="ECO:0008006" key="3">
    <source>
        <dbReference type="Google" id="ProtNLM"/>
    </source>
</evidence>
<evidence type="ECO:0000313" key="1">
    <source>
        <dbReference type="EMBL" id="TXB67294.1"/>
    </source>
</evidence>
<comment type="caution">
    <text evidence="1">The sequence shown here is derived from an EMBL/GenBank/DDBJ whole genome shotgun (WGS) entry which is preliminary data.</text>
</comment>
<organism evidence="1 2">
    <name type="scientific">Vicingus serpentipes</name>
    <dbReference type="NCBI Taxonomy" id="1926625"/>
    <lineage>
        <taxon>Bacteria</taxon>
        <taxon>Pseudomonadati</taxon>
        <taxon>Bacteroidota</taxon>
        <taxon>Flavobacteriia</taxon>
        <taxon>Flavobacteriales</taxon>
        <taxon>Vicingaceae</taxon>
        <taxon>Vicingus</taxon>
    </lineage>
</organism>
<reference evidence="1 2" key="1">
    <citation type="submission" date="2019-08" db="EMBL/GenBank/DDBJ databases">
        <title>Genome of Vicingus serpentipes NCIMB 15042.</title>
        <authorList>
            <person name="Bowman J.P."/>
        </authorList>
    </citation>
    <scope>NUCLEOTIDE SEQUENCE [LARGE SCALE GENOMIC DNA]</scope>
    <source>
        <strain evidence="1 2">NCIMB 15042</strain>
    </source>
</reference>
<dbReference type="EMBL" id="VOOS01000001">
    <property type="protein sequence ID" value="TXB67294.1"/>
    <property type="molecule type" value="Genomic_DNA"/>
</dbReference>
<keyword evidence="2" id="KW-1185">Reference proteome</keyword>
<evidence type="ECO:0000313" key="2">
    <source>
        <dbReference type="Proteomes" id="UP000321721"/>
    </source>
</evidence>
<sequence>MKLKNQYFTIILIALIVACTQKKNPYFDKLLKSETGFFRGAEIGNSISEIKQLENSEYLIDDMPDYLYFDYKLDMGNSYTISYDFSDNKLYEIELAAYFDKIEDANQLFKDFSAYFNKIHGKGKVEDDGYTSWRTKNKKTGANIEIAMVNDSQDYGYISILISDLDY</sequence>
<name>A0A5C6RYY0_9FLAO</name>
<accession>A0A5C6RYY0</accession>
<proteinExistence type="predicted"/>
<dbReference type="Proteomes" id="UP000321721">
    <property type="component" value="Unassembled WGS sequence"/>
</dbReference>
<dbReference type="PROSITE" id="PS51257">
    <property type="entry name" value="PROKAR_LIPOPROTEIN"/>
    <property type="match status" value="1"/>
</dbReference>
<dbReference type="RefSeq" id="WP_147098697.1">
    <property type="nucleotide sequence ID" value="NZ_VOOS01000001.1"/>
</dbReference>
<protein>
    <recommendedName>
        <fullName evidence="3">Lipoprotein</fullName>
    </recommendedName>
</protein>
<dbReference type="AlphaFoldDB" id="A0A5C6RYY0"/>